<name>A0ABQ5FTT6_9ASTR</name>
<keyword evidence="1" id="KW-1133">Transmembrane helix</keyword>
<dbReference type="Proteomes" id="UP001151760">
    <property type="component" value="Unassembled WGS sequence"/>
</dbReference>
<evidence type="ECO:0000313" key="3">
    <source>
        <dbReference type="Proteomes" id="UP001151760"/>
    </source>
</evidence>
<dbReference type="EMBL" id="BQNB010017746">
    <property type="protein sequence ID" value="GJT66771.1"/>
    <property type="molecule type" value="Genomic_DNA"/>
</dbReference>
<feature type="transmembrane region" description="Helical" evidence="1">
    <location>
        <begin position="29"/>
        <end position="50"/>
    </location>
</feature>
<protein>
    <submittedName>
        <fullName evidence="2">Uncharacterized protein</fullName>
    </submittedName>
</protein>
<reference evidence="2" key="2">
    <citation type="submission" date="2022-01" db="EMBL/GenBank/DDBJ databases">
        <authorList>
            <person name="Yamashiro T."/>
            <person name="Shiraishi A."/>
            <person name="Satake H."/>
            <person name="Nakayama K."/>
        </authorList>
    </citation>
    <scope>NUCLEOTIDE SEQUENCE</scope>
</reference>
<gene>
    <name evidence="2" type="ORF">Tco_1018251</name>
</gene>
<keyword evidence="3" id="KW-1185">Reference proteome</keyword>
<keyword evidence="1" id="KW-0472">Membrane</keyword>
<sequence length="84" mass="9347">MKVWLRCVPLEPVLSQMPIEILSSSSNRALYRIVYAILFPSLVPIIWHFLITAAEYTRTSGAVSHPAFVETLASTTRTVPLFGA</sequence>
<organism evidence="2 3">
    <name type="scientific">Tanacetum coccineum</name>
    <dbReference type="NCBI Taxonomy" id="301880"/>
    <lineage>
        <taxon>Eukaryota</taxon>
        <taxon>Viridiplantae</taxon>
        <taxon>Streptophyta</taxon>
        <taxon>Embryophyta</taxon>
        <taxon>Tracheophyta</taxon>
        <taxon>Spermatophyta</taxon>
        <taxon>Magnoliopsida</taxon>
        <taxon>eudicotyledons</taxon>
        <taxon>Gunneridae</taxon>
        <taxon>Pentapetalae</taxon>
        <taxon>asterids</taxon>
        <taxon>campanulids</taxon>
        <taxon>Asterales</taxon>
        <taxon>Asteraceae</taxon>
        <taxon>Asteroideae</taxon>
        <taxon>Anthemideae</taxon>
        <taxon>Anthemidinae</taxon>
        <taxon>Tanacetum</taxon>
    </lineage>
</organism>
<evidence type="ECO:0000256" key="1">
    <source>
        <dbReference type="SAM" id="Phobius"/>
    </source>
</evidence>
<evidence type="ECO:0000313" key="2">
    <source>
        <dbReference type="EMBL" id="GJT66771.1"/>
    </source>
</evidence>
<accession>A0ABQ5FTT6</accession>
<reference evidence="2" key="1">
    <citation type="journal article" date="2022" name="Int. J. Mol. Sci.">
        <title>Draft Genome of Tanacetum Coccineum: Genomic Comparison of Closely Related Tanacetum-Family Plants.</title>
        <authorList>
            <person name="Yamashiro T."/>
            <person name="Shiraishi A."/>
            <person name="Nakayama K."/>
            <person name="Satake H."/>
        </authorList>
    </citation>
    <scope>NUCLEOTIDE SEQUENCE</scope>
</reference>
<proteinExistence type="predicted"/>
<comment type="caution">
    <text evidence="2">The sequence shown here is derived from an EMBL/GenBank/DDBJ whole genome shotgun (WGS) entry which is preliminary data.</text>
</comment>
<keyword evidence="1" id="KW-0812">Transmembrane</keyword>